<sequence>MIDLSLKRHIFFLPGLRGPLCAIYYPPVGNSSFPRKAILHVPAFAEEMNKCRRMVVLQAERFAGAGYGVLVVDLYGTGDSSGEFSEARWDVWKADLSAACRWLIEKGTQKVTLWGIRVGGLLALELAFELKDQVDRLVLWQPVVDGRVMLTQFLRLRVAANMIGGRERRESVNSLQDRLLAGELVEVAGYELAPALSVALMQKNFLKLGIPTGISVYWFEVALLEDRPLSPVSQKVIETWRSDGVSVVVSMIIGEAFWATQEIAVVPELVDETTHWLSWGQ</sequence>
<dbReference type="InterPro" id="IPR029058">
    <property type="entry name" value="AB_hydrolase_fold"/>
</dbReference>
<dbReference type="OrthoDB" id="249225at2"/>
<gene>
    <name evidence="2" type="ORF">IB75_10470</name>
</gene>
<evidence type="ECO:0000259" key="1">
    <source>
        <dbReference type="Pfam" id="PF12146"/>
    </source>
</evidence>
<reference evidence="2 3" key="1">
    <citation type="submission" date="2014-07" db="EMBL/GenBank/DDBJ databases">
        <title>Comparative analysis of Nitrosococcus oceani genome inventories of strains from Pacific and Atlantic gyres.</title>
        <authorList>
            <person name="Lim C.K."/>
            <person name="Wang L."/>
            <person name="Sayavedra-Soto L.A."/>
            <person name="Klotz M.G."/>
        </authorList>
    </citation>
    <scope>NUCLEOTIDE SEQUENCE [LARGE SCALE GENOMIC DNA]</scope>
    <source>
        <strain evidence="2 3">C-27</strain>
    </source>
</reference>
<dbReference type="EMBL" id="JPGN01000062">
    <property type="protein sequence ID" value="KFI19138.1"/>
    <property type="molecule type" value="Genomic_DNA"/>
</dbReference>
<proteinExistence type="predicted"/>
<feature type="domain" description="Serine aminopeptidase S33" evidence="1">
    <location>
        <begin position="34"/>
        <end position="156"/>
    </location>
</feature>
<organism evidence="2 3">
    <name type="scientific">Nitrosococcus oceani C-27</name>
    <dbReference type="NCBI Taxonomy" id="314279"/>
    <lineage>
        <taxon>Bacteria</taxon>
        <taxon>Pseudomonadati</taxon>
        <taxon>Pseudomonadota</taxon>
        <taxon>Gammaproteobacteria</taxon>
        <taxon>Chromatiales</taxon>
        <taxon>Chromatiaceae</taxon>
        <taxon>Nitrosococcus</taxon>
    </lineage>
</organism>
<dbReference type="Pfam" id="PF12146">
    <property type="entry name" value="Hydrolase_4"/>
    <property type="match status" value="1"/>
</dbReference>
<dbReference type="InterPro" id="IPR022742">
    <property type="entry name" value="Hydrolase_4"/>
</dbReference>
<dbReference type="Gene3D" id="3.40.50.1820">
    <property type="entry name" value="alpha/beta hydrolase"/>
    <property type="match status" value="1"/>
</dbReference>
<protein>
    <submittedName>
        <fullName evidence="2">Esterase</fullName>
    </submittedName>
</protein>
<evidence type="ECO:0000313" key="3">
    <source>
        <dbReference type="Proteomes" id="UP000028839"/>
    </source>
</evidence>
<dbReference type="SUPFAM" id="SSF53474">
    <property type="entry name" value="alpha/beta-Hydrolases"/>
    <property type="match status" value="1"/>
</dbReference>
<dbReference type="AlphaFoldDB" id="A0A0E2Z0H8"/>
<evidence type="ECO:0000313" key="2">
    <source>
        <dbReference type="EMBL" id="KFI19138.1"/>
    </source>
</evidence>
<accession>A0A0E2Z0H8</accession>
<dbReference type="HOGENOM" id="CLU_982928_0_0_6"/>
<name>A0A0E2Z0H8_9GAMM</name>
<dbReference type="Proteomes" id="UP000028839">
    <property type="component" value="Unassembled WGS sequence"/>
</dbReference>
<dbReference type="InterPro" id="IPR017532">
    <property type="entry name" value="Hydrolase-2_PEP"/>
</dbReference>
<comment type="caution">
    <text evidence="2">The sequence shown here is derived from an EMBL/GenBank/DDBJ whole genome shotgun (WGS) entry which is preliminary data.</text>
</comment>
<dbReference type="NCBIfam" id="TIGR03101">
    <property type="entry name" value="hydr2_PEP"/>
    <property type="match status" value="1"/>
</dbReference>